<feature type="compositionally biased region" description="Polar residues" evidence="1">
    <location>
        <begin position="172"/>
        <end position="181"/>
    </location>
</feature>
<name>A0AAV7V7K2_PLEWA</name>
<evidence type="ECO:0000313" key="2">
    <source>
        <dbReference type="EMBL" id="KAJ1196058.1"/>
    </source>
</evidence>
<dbReference type="AlphaFoldDB" id="A0AAV7V7K2"/>
<dbReference type="EMBL" id="JANPWB010000004">
    <property type="protein sequence ID" value="KAJ1196058.1"/>
    <property type="molecule type" value="Genomic_DNA"/>
</dbReference>
<proteinExistence type="predicted"/>
<sequence length="181" mass="20025">MMDPQCPHLAMACQIPFFWWALTYRKGTGGKEITPHYEMWVEIPVVDFRHSMLAAVSMAVGGIYRQGCNEGLEERDQVLEAQKSPGRTGAPANPEESANVEPLVKNNSQYCTQEDGCGFLVGADDIPRRMDDCSLVCVAGVCQQALRFKENDAARNRKDEVDYPGAGVKWGHQQSSQDQAA</sequence>
<keyword evidence="3" id="KW-1185">Reference proteome</keyword>
<protein>
    <submittedName>
        <fullName evidence="2">Uncharacterized protein</fullName>
    </submittedName>
</protein>
<comment type="caution">
    <text evidence="2">The sequence shown here is derived from an EMBL/GenBank/DDBJ whole genome shotgun (WGS) entry which is preliminary data.</text>
</comment>
<organism evidence="2 3">
    <name type="scientific">Pleurodeles waltl</name>
    <name type="common">Iberian ribbed newt</name>
    <dbReference type="NCBI Taxonomy" id="8319"/>
    <lineage>
        <taxon>Eukaryota</taxon>
        <taxon>Metazoa</taxon>
        <taxon>Chordata</taxon>
        <taxon>Craniata</taxon>
        <taxon>Vertebrata</taxon>
        <taxon>Euteleostomi</taxon>
        <taxon>Amphibia</taxon>
        <taxon>Batrachia</taxon>
        <taxon>Caudata</taxon>
        <taxon>Salamandroidea</taxon>
        <taxon>Salamandridae</taxon>
        <taxon>Pleurodelinae</taxon>
        <taxon>Pleurodeles</taxon>
    </lineage>
</organism>
<accession>A0AAV7V7K2</accession>
<evidence type="ECO:0000313" key="3">
    <source>
        <dbReference type="Proteomes" id="UP001066276"/>
    </source>
</evidence>
<reference evidence="2" key="1">
    <citation type="journal article" date="2022" name="bioRxiv">
        <title>Sequencing and chromosome-scale assembly of the giantPleurodeles waltlgenome.</title>
        <authorList>
            <person name="Brown T."/>
            <person name="Elewa A."/>
            <person name="Iarovenko S."/>
            <person name="Subramanian E."/>
            <person name="Araus A.J."/>
            <person name="Petzold A."/>
            <person name="Susuki M."/>
            <person name="Suzuki K.-i.T."/>
            <person name="Hayashi T."/>
            <person name="Toyoda A."/>
            <person name="Oliveira C."/>
            <person name="Osipova E."/>
            <person name="Leigh N.D."/>
            <person name="Simon A."/>
            <person name="Yun M.H."/>
        </authorList>
    </citation>
    <scope>NUCLEOTIDE SEQUENCE</scope>
    <source>
        <strain evidence="2">20211129_DDA</strain>
        <tissue evidence="2">Liver</tissue>
    </source>
</reference>
<gene>
    <name evidence="2" type="ORF">NDU88_005318</name>
</gene>
<feature type="region of interest" description="Disordered" evidence="1">
    <location>
        <begin position="153"/>
        <end position="181"/>
    </location>
</feature>
<dbReference type="Proteomes" id="UP001066276">
    <property type="component" value="Chromosome 2_2"/>
</dbReference>
<evidence type="ECO:0000256" key="1">
    <source>
        <dbReference type="SAM" id="MobiDB-lite"/>
    </source>
</evidence>